<evidence type="ECO:0000256" key="9">
    <source>
        <dbReference type="ARBA" id="ARBA00023049"/>
    </source>
</evidence>
<evidence type="ECO:0000256" key="6">
    <source>
        <dbReference type="ARBA" id="ARBA00022670"/>
    </source>
</evidence>
<dbReference type="Gene3D" id="3.40.1830.10">
    <property type="entry name" value="Thermophilic metalloprotease (M29)"/>
    <property type="match status" value="1"/>
</dbReference>
<dbReference type="SUPFAM" id="SSF144052">
    <property type="entry name" value="Thermophilic metalloprotease-like"/>
    <property type="match status" value="1"/>
</dbReference>
<comment type="cofactor">
    <cofactor evidence="1">
        <name>Co(2+)</name>
        <dbReference type="ChEBI" id="CHEBI:48828"/>
    </cofactor>
</comment>
<dbReference type="Proteomes" id="UP000019330">
    <property type="component" value="Chromosome"/>
</dbReference>
<sequence>MAIDLIKYAELVILKGINLQKNQCVLITGAIENYEFIKILAQKAYENGAKYVELNIEDTDILKARLNSSPEELLKFIPDFKRKFFEEMVNEKWAKIRIDNTENLDALKDNDSKKISNYFKALSIASKKVSSAIMNNELPWCIICAPGPKWAAKVLNKPESKETLEEFSKIQKKIMLLNSENPIKAWEIHGKKLHKRCEILNKLKLEKIIFKNQKTNLEIYLLENSIWTGGSEKVRETNIEFNANMPTEEVFTTPNYKKTNGIMYTTRPVTILGNLITGIWLEFKNGKVINFGCDDEQSKKILKRHIETDVQAQYVGEVALVDSNSPIYQSKLTFYSILYDENASCHIALGNAYTSCLSNGQELKTEAEKLNYGCNVSLIHTDFMIGSDDINVIGIDKSGKEHTIIQNGQFVT</sequence>
<comment type="cofactor">
    <cofactor evidence="2">
        <name>Mg(2+)</name>
        <dbReference type="ChEBI" id="CHEBI:18420"/>
    </cofactor>
</comment>
<dbReference type="InterPro" id="IPR000787">
    <property type="entry name" value="Peptidase_M29"/>
</dbReference>
<dbReference type="HOGENOM" id="CLU_054346_1_0_12"/>
<dbReference type="PANTHER" id="PTHR34448:SF3">
    <property type="entry name" value="AMINOPEPTIDASE AMPS"/>
    <property type="match status" value="1"/>
</dbReference>
<comment type="cofactor">
    <cofactor evidence="3">
        <name>Zn(2+)</name>
        <dbReference type="ChEBI" id="CHEBI:29105"/>
    </cofactor>
</comment>
<keyword evidence="8 10" id="KW-0378">Hydrolase</keyword>
<dbReference type="EC" id="3.4.11.-" evidence="10"/>
<dbReference type="OrthoDB" id="9803993at2"/>
<keyword evidence="11" id="KW-1185">Reference proteome</keyword>
<dbReference type="STRING" id="1313292.BCO_0108200"/>
<dbReference type="RefSeq" id="WP_025407753.1">
    <property type="nucleotide sequence ID" value="NZ_CP005745.1"/>
</dbReference>
<evidence type="ECO:0000256" key="8">
    <source>
        <dbReference type="ARBA" id="ARBA00022801"/>
    </source>
</evidence>
<dbReference type="GO" id="GO:0004177">
    <property type="term" value="F:aminopeptidase activity"/>
    <property type="evidence" value="ECO:0007669"/>
    <property type="project" value="UniProtKB-KW"/>
</dbReference>
<dbReference type="EMBL" id="CP005745">
    <property type="protein sequence ID" value="AHH10222.1"/>
    <property type="molecule type" value="Genomic_DNA"/>
</dbReference>
<dbReference type="GO" id="GO:0046872">
    <property type="term" value="F:metal ion binding"/>
    <property type="evidence" value="ECO:0007669"/>
    <property type="project" value="UniProtKB-KW"/>
</dbReference>
<comment type="similarity">
    <text evidence="4">Belongs to the peptidase M29 family.</text>
</comment>
<dbReference type="AlphaFoldDB" id="W5STM2"/>
<evidence type="ECO:0000256" key="7">
    <source>
        <dbReference type="ARBA" id="ARBA00022723"/>
    </source>
</evidence>
<accession>W5STM2</accession>
<dbReference type="PRINTS" id="PR00919">
    <property type="entry name" value="THERMOPTASE"/>
</dbReference>
<evidence type="ECO:0000313" key="10">
    <source>
        <dbReference type="EMBL" id="AHH10222.1"/>
    </source>
</evidence>
<dbReference type="InterPro" id="IPR052170">
    <property type="entry name" value="M29_Exopeptidase"/>
</dbReference>
<dbReference type="PANTHER" id="PTHR34448">
    <property type="entry name" value="AMINOPEPTIDASE"/>
    <property type="match status" value="1"/>
</dbReference>
<dbReference type="eggNOG" id="COG2309">
    <property type="taxonomic scope" value="Bacteria"/>
</dbReference>
<keyword evidence="9" id="KW-0482">Metalloprotease</keyword>
<dbReference type="GO" id="GO:0008237">
    <property type="term" value="F:metallopeptidase activity"/>
    <property type="evidence" value="ECO:0007669"/>
    <property type="project" value="UniProtKB-KW"/>
</dbReference>
<evidence type="ECO:0000313" key="11">
    <source>
        <dbReference type="Proteomes" id="UP000019330"/>
    </source>
</evidence>
<gene>
    <name evidence="10" type="ORF">BCO_0108200</name>
</gene>
<dbReference type="GO" id="GO:0006508">
    <property type="term" value="P:proteolysis"/>
    <property type="evidence" value="ECO:0007669"/>
    <property type="project" value="UniProtKB-KW"/>
</dbReference>
<proteinExistence type="inferred from homology"/>
<keyword evidence="7" id="KW-0479">Metal-binding</keyword>
<evidence type="ECO:0000256" key="5">
    <source>
        <dbReference type="ARBA" id="ARBA00022438"/>
    </source>
</evidence>
<reference evidence="10" key="1">
    <citation type="submission" date="2013-04" db="EMBL/GenBank/DDBJ databases">
        <title>Comparative Genomics of Relapsing Fever Spirochetes.</title>
        <authorList>
            <person name="Schwan T.G."/>
            <person name="Raffel S.J."/>
            <person name="Porcella S.F."/>
            <person name="Martens C.A."/>
            <person name="Bruno D.P."/>
            <person name="Ricklefs S.M."/>
            <person name="Barbian K.B."/>
        </authorList>
    </citation>
    <scope>NUCLEOTIDE SEQUENCE [LARGE SCALE GENOMIC DNA]</scope>
    <source>
        <strain evidence="10">Co53</strain>
    </source>
</reference>
<evidence type="ECO:0000256" key="1">
    <source>
        <dbReference type="ARBA" id="ARBA00001941"/>
    </source>
</evidence>
<evidence type="ECO:0000256" key="4">
    <source>
        <dbReference type="ARBA" id="ARBA00008236"/>
    </source>
</evidence>
<name>W5STM2_9SPIR</name>
<protein>
    <submittedName>
        <fullName evidence="10">Aminopeptidase</fullName>
        <ecNumber evidence="10">3.4.11.-</ecNumber>
    </submittedName>
</protein>
<dbReference type="InterPro" id="IPR035097">
    <property type="entry name" value="M29_N-terminal"/>
</dbReference>
<keyword evidence="5 10" id="KW-0031">Aminopeptidase</keyword>
<organism evidence="10 11">
    <name type="scientific">Borrelia coriaceae ATCC 43381</name>
    <dbReference type="NCBI Taxonomy" id="1408429"/>
    <lineage>
        <taxon>Bacteria</taxon>
        <taxon>Pseudomonadati</taxon>
        <taxon>Spirochaetota</taxon>
        <taxon>Spirochaetia</taxon>
        <taxon>Spirochaetales</taxon>
        <taxon>Borreliaceae</taxon>
        <taxon>Borrelia</taxon>
    </lineage>
</organism>
<evidence type="ECO:0000256" key="3">
    <source>
        <dbReference type="ARBA" id="ARBA00001947"/>
    </source>
</evidence>
<keyword evidence="6" id="KW-0645">Protease</keyword>
<dbReference type="Pfam" id="PF02073">
    <property type="entry name" value="Peptidase_M29"/>
    <property type="match status" value="1"/>
</dbReference>
<dbReference type="PATRIC" id="fig|1313292.3.peg.64"/>
<evidence type="ECO:0000256" key="2">
    <source>
        <dbReference type="ARBA" id="ARBA00001946"/>
    </source>
</evidence>